<keyword evidence="5 6" id="KW-0472">Membrane</keyword>
<evidence type="ECO:0000256" key="4">
    <source>
        <dbReference type="ARBA" id="ARBA00022989"/>
    </source>
</evidence>
<gene>
    <name evidence="8" type="ORF">ERS852411_02955</name>
</gene>
<dbReference type="Pfam" id="PF07690">
    <property type="entry name" value="MFS_1"/>
    <property type="match status" value="1"/>
</dbReference>
<dbReference type="InterPro" id="IPR011701">
    <property type="entry name" value="MFS"/>
</dbReference>
<proteinExistence type="predicted"/>
<keyword evidence="3 6" id="KW-0812">Transmembrane</keyword>
<comment type="subcellular location">
    <subcellularLocation>
        <location evidence="1">Cell membrane</location>
        <topology evidence="1">Multi-pass membrane protein</topology>
    </subcellularLocation>
</comment>
<dbReference type="GO" id="GO:0005886">
    <property type="term" value="C:plasma membrane"/>
    <property type="evidence" value="ECO:0007669"/>
    <property type="project" value="UniProtKB-SubCell"/>
</dbReference>
<dbReference type="GO" id="GO:0022857">
    <property type="term" value="F:transmembrane transporter activity"/>
    <property type="evidence" value="ECO:0007669"/>
    <property type="project" value="InterPro"/>
</dbReference>
<dbReference type="EMBL" id="CYZT01000310">
    <property type="protein sequence ID" value="CUP29873.1"/>
    <property type="molecule type" value="Genomic_DNA"/>
</dbReference>
<organism evidence="8 9">
    <name type="scientific">Flavonifractor plautii</name>
    <name type="common">Fusobacterium plautii</name>
    <dbReference type="NCBI Taxonomy" id="292800"/>
    <lineage>
        <taxon>Bacteria</taxon>
        <taxon>Bacillati</taxon>
        <taxon>Bacillota</taxon>
        <taxon>Clostridia</taxon>
        <taxon>Eubacteriales</taxon>
        <taxon>Oscillospiraceae</taxon>
        <taxon>Flavonifractor</taxon>
    </lineage>
</organism>
<feature type="transmembrane region" description="Helical" evidence="6">
    <location>
        <begin position="101"/>
        <end position="123"/>
    </location>
</feature>
<evidence type="ECO:0000256" key="3">
    <source>
        <dbReference type="ARBA" id="ARBA00022692"/>
    </source>
</evidence>
<evidence type="ECO:0000256" key="1">
    <source>
        <dbReference type="ARBA" id="ARBA00004651"/>
    </source>
</evidence>
<feature type="transmembrane region" description="Helical" evidence="6">
    <location>
        <begin position="12"/>
        <end position="29"/>
    </location>
</feature>
<keyword evidence="2" id="KW-0813">Transport</keyword>
<evidence type="ECO:0000256" key="6">
    <source>
        <dbReference type="SAM" id="Phobius"/>
    </source>
</evidence>
<evidence type="ECO:0000313" key="9">
    <source>
        <dbReference type="Proteomes" id="UP000095746"/>
    </source>
</evidence>
<protein>
    <submittedName>
        <fullName evidence="8">D-galactonate transporter</fullName>
    </submittedName>
</protein>
<dbReference type="InterPro" id="IPR036259">
    <property type="entry name" value="MFS_trans_sf"/>
</dbReference>
<sequence length="167" mass="18033">MELGFSREQATFILSLVALIGLVGSFFVGYMDERLGTKKSMLFFGIWYALSLLANATENTVLVYVSIFMIGMSIGGSANFTTSLTTSVFGRQGFSKVNSVVFPIQGAVSALSFVVNGVVSNITGGNLRYTYLIFAGVSVVSALIVLLVDEHRFNKDWQQGQNARSAS</sequence>
<evidence type="ECO:0000313" key="8">
    <source>
        <dbReference type="EMBL" id="CUP29873.1"/>
    </source>
</evidence>
<evidence type="ECO:0000259" key="7">
    <source>
        <dbReference type="PROSITE" id="PS50850"/>
    </source>
</evidence>
<reference evidence="8 9" key="1">
    <citation type="submission" date="2015-09" db="EMBL/GenBank/DDBJ databases">
        <authorList>
            <consortium name="Pathogen Informatics"/>
        </authorList>
    </citation>
    <scope>NUCLEOTIDE SEQUENCE [LARGE SCALE GENOMIC DNA]</scope>
    <source>
        <strain evidence="8 9">2789STDY5608854</strain>
    </source>
</reference>
<name>A0A174M0K1_FLAPL</name>
<accession>A0A174M0K1</accession>
<feature type="transmembrane region" description="Helical" evidence="6">
    <location>
        <begin position="129"/>
        <end position="148"/>
    </location>
</feature>
<feature type="transmembrane region" description="Helical" evidence="6">
    <location>
        <begin position="41"/>
        <end position="57"/>
    </location>
</feature>
<dbReference type="PROSITE" id="PS50850">
    <property type="entry name" value="MFS"/>
    <property type="match status" value="1"/>
</dbReference>
<feature type="domain" description="Major facilitator superfamily (MFS) profile" evidence="7">
    <location>
        <begin position="1"/>
        <end position="153"/>
    </location>
</feature>
<dbReference type="AlphaFoldDB" id="A0A174M0K1"/>
<keyword evidence="4 6" id="KW-1133">Transmembrane helix</keyword>
<dbReference type="SUPFAM" id="SSF103473">
    <property type="entry name" value="MFS general substrate transporter"/>
    <property type="match status" value="1"/>
</dbReference>
<evidence type="ECO:0000256" key="5">
    <source>
        <dbReference type="ARBA" id="ARBA00023136"/>
    </source>
</evidence>
<dbReference type="InterPro" id="IPR020846">
    <property type="entry name" value="MFS_dom"/>
</dbReference>
<dbReference type="Gene3D" id="1.20.1250.20">
    <property type="entry name" value="MFS general substrate transporter like domains"/>
    <property type="match status" value="1"/>
</dbReference>
<dbReference type="Proteomes" id="UP000095746">
    <property type="component" value="Unassembled WGS sequence"/>
</dbReference>
<evidence type="ECO:0000256" key="2">
    <source>
        <dbReference type="ARBA" id="ARBA00022448"/>
    </source>
</evidence>
<feature type="transmembrane region" description="Helical" evidence="6">
    <location>
        <begin position="63"/>
        <end position="89"/>
    </location>
</feature>